<feature type="region of interest" description="Disordered" evidence="1">
    <location>
        <begin position="60"/>
        <end position="111"/>
    </location>
</feature>
<name>A0A428GJM7_STRCR</name>
<accession>A0A428GJM7</accession>
<dbReference type="AlphaFoldDB" id="A0A428GJM7"/>
<reference evidence="3 4" key="1">
    <citation type="submission" date="2018-11" db="EMBL/GenBank/DDBJ databases">
        <title>Species Designations Belie Phenotypic and Genotypic Heterogeneity in Oral Streptococci.</title>
        <authorList>
            <person name="Velsko I."/>
        </authorList>
    </citation>
    <scope>NUCLEOTIDE SEQUENCE [LARGE SCALE GENOMIC DNA]</scope>
    <source>
        <strain evidence="3 4">BCA6</strain>
    </source>
</reference>
<feature type="compositionally biased region" description="Basic and acidic residues" evidence="1">
    <location>
        <begin position="80"/>
        <end position="92"/>
    </location>
</feature>
<feature type="transmembrane region" description="Helical" evidence="2">
    <location>
        <begin position="6"/>
        <end position="22"/>
    </location>
</feature>
<evidence type="ECO:0000313" key="3">
    <source>
        <dbReference type="EMBL" id="RSJ77697.1"/>
    </source>
</evidence>
<feature type="transmembrane region" description="Helical" evidence="2">
    <location>
        <begin position="34"/>
        <end position="50"/>
    </location>
</feature>
<proteinExistence type="predicted"/>
<gene>
    <name evidence="3" type="ORF">D8798_00800</name>
</gene>
<keyword evidence="2" id="KW-1133">Transmembrane helix</keyword>
<dbReference type="RefSeq" id="WP_125381569.1">
    <property type="nucleotide sequence ID" value="NZ_RJPM01000001.1"/>
</dbReference>
<keyword evidence="2" id="KW-0472">Membrane</keyword>
<evidence type="ECO:0000256" key="2">
    <source>
        <dbReference type="SAM" id="Phobius"/>
    </source>
</evidence>
<evidence type="ECO:0000313" key="4">
    <source>
        <dbReference type="Proteomes" id="UP000272213"/>
    </source>
</evidence>
<evidence type="ECO:0000256" key="1">
    <source>
        <dbReference type="SAM" id="MobiDB-lite"/>
    </source>
</evidence>
<organism evidence="3 4">
    <name type="scientific">Streptococcus cristatus</name>
    <dbReference type="NCBI Taxonomy" id="45634"/>
    <lineage>
        <taxon>Bacteria</taxon>
        <taxon>Bacillati</taxon>
        <taxon>Bacillota</taxon>
        <taxon>Bacilli</taxon>
        <taxon>Lactobacillales</taxon>
        <taxon>Streptococcaceae</taxon>
        <taxon>Streptococcus</taxon>
    </lineage>
</organism>
<protein>
    <submittedName>
        <fullName evidence="3">Uncharacterized protein</fullName>
    </submittedName>
</protein>
<comment type="caution">
    <text evidence="3">The sequence shown here is derived from an EMBL/GenBank/DDBJ whole genome shotgun (WGS) entry which is preliminary data.</text>
</comment>
<dbReference type="Proteomes" id="UP000272213">
    <property type="component" value="Unassembled WGS sequence"/>
</dbReference>
<sequence>MEILKNTLSLIVLVSAAGIWYFVKKRPNTKYRNISIAVLISCALVIGTFFRENKTNTELTKPATTQTTSSSSSKNSVSKENSKENKVSESKSEASSSQEIKNDGPDYTEESNTQFANHLTTEINNQLADSGHQVITKPVGKNVIYLYLPQEVKYYSKVEIQQIADKLYKIKESTFKNWAIENGYDLSFANSPNLYVKAEDDTTLAEESGIIKKSMKVKVNN</sequence>
<keyword evidence="2" id="KW-0812">Transmembrane</keyword>
<feature type="compositionally biased region" description="Low complexity" evidence="1">
    <location>
        <begin position="69"/>
        <end position="79"/>
    </location>
</feature>
<dbReference type="EMBL" id="RJPM01000001">
    <property type="protein sequence ID" value="RSJ77697.1"/>
    <property type="molecule type" value="Genomic_DNA"/>
</dbReference>